<reference evidence="1" key="1">
    <citation type="submission" date="2023-07" db="EMBL/GenBank/DDBJ databases">
        <title>Black Yeasts Isolated from many extreme environments.</title>
        <authorList>
            <person name="Coleine C."/>
            <person name="Stajich J.E."/>
            <person name="Selbmann L."/>
        </authorList>
    </citation>
    <scope>NUCLEOTIDE SEQUENCE</scope>
    <source>
        <strain evidence="1">CCFEE 5714</strain>
    </source>
</reference>
<gene>
    <name evidence="1" type="ORF">LTR37_000891</name>
</gene>
<sequence>MKGAEETSRDIITSPSVTGADADELINVSGHKQELERIFGPISTISLAITCGNVWPSLAGSITVAIYNGGAPGFIYEFITVSVFYWFVAASIAELASALPSAGGVYHWATVTAGPRYGKLCGFMAGWWNYLAWLFGTASTLQISANIIISMWRVSHPGFVEQRWMVFVVYIILCWFIACVAGFANKALPRIEQVGGFFVVAGFLITVIVCAVMPRVNGQPYATSSFVWTKWENGTGYTSNGLVFVLGMLNGAFAVGTPDVTSHLAEEIPKPQINIPYAMLAQYSIGFITGLFFLIPIMYGIFDLSEITAANTLFPLADIYVQVTGSAAAAIGLLFLVLIPVNGSTCGCYLTSSRVFWTLARDRATPFSSFFSTINPKFKVPLNAIMLNATLCTVLGCIYLGNLTAFTAFVSSFVVLTTASYVCAILPNLLSGRSRLTPGPFWMKGAIGFVVNAVASSYMLAFIVIFCFPFAMPVSPLYMNYTCVIFGGFTIIVGAFYLILRQNYEGPKVIHLEGVAEISVAEYRAQVSSDK</sequence>
<keyword evidence="2" id="KW-1185">Reference proteome</keyword>
<evidence type="ECO:0000313" key="2">
    <source>
        <dbReference type="Proteomes" id="UP001281147"/>
    </source>
</evidence>
<protein>
    <submittedName>
        <fullName evidence="1">Uncharacterized protein</fullName>
    </submittedName>
</protein>
<proteinExistence type="predicted"/>
<dbReference type="Proteomes" id="UP001281147">
    <property type="component" value="Unassembled WGS sequence"/>
</dbReference>
<accession>A0ACC3NXH4</accession>
<name>A0ACC3NXH4_9PEZI</name>
<organism evidence="1 2">
    <name type="scientific">Vermiconidia calcicola</name>
    <dbReference type="NCBI Taxonomy" id="1690605"/>
    <lineage>
        <taxon>Eukaryota</taxon>
        <taxon>Fungi</taxon>
        <taxon>Dikarya</taxon>
        <taxon>Ascomycota</taxon>
        <taxon>Pezizomycotina</taxon>
        <taxon>Dothideomycetes</taxon>
        <taxon>Dothideomycetidae</taxon>
        <taxon>Mycosphaerellales</taxon>
        <taxon>Extremaceae</taxon>
        <taxon>Vermiconidia</taxon>
    </lineage>
</organism>
<dbReference type="EMBL" id="JAUTXU010000004">
    <property type="protein sequence ID" value="KAK3724843.1"/>
    <property type="molecule type" value="Genomic_DNA"/>
</dbReference>
<evidence type="ECO:0000313" key="1">
    <source>
        <dbReference type="EMBL" id="KAK3724843.1"/>
    </source>
</evidence>
<comment type="caution">
    <text evidence="1">The sequence shown here is derived from an EMBL/GenBank/DDBJ whole genome shotgun (WGS) entry which is preliminary data.</text>
</comment>